<dbReference type="PANTHER" id="PTHR43047">
    <property type="entry name" value="TWO-COMPONENT HISTIDINE PROTEIN KINASE"/>
    <property type="match status" value="1"/>
</dbReference>
<dbReference type="EMBL" id="JDSS02000031">
    <property type="protein sequence ID" value="KFB67226.1"/>
    <property type="molecule type" value="Genomic_DNA"/>
</dbReference>
<evidence type="ECO:0000256" key="9">
    <source>
        <dbReference type="SAM" id="MobiDB-lite"/>
    </source>
</evidence>
<dbReference type="Pfam" id="PF00989">
    <property type="entry name" value="PAS"/>
    <property type="match status" value="1"/>
</dbReference>
<keyword evidence="5 14" id="KW-0808">Transferase</keyword>
<dbReference type="SUPFAM" id="SSF55785">
    <property type="entry name" value="PYP-like sensor domain (PAS domain)"/>
    <property type="match status" value="3"/>
</dbReference>
<dbReference type="SMART" id="SM00388">
    <property type="entry name" value="HisKA"/>
    <property type="match status" value="1"/>
</dbReference>
<feature type="coiled-coil region" evidence="8">
    <location>
        <begin position="118"/>
        <end position="145"/>
    </location>
</feature>
<dbReference type="InterPro" id="IPR001789">
    <property type="entry name" value="Sig_transdc_resp-reg_receiver"/>
</dbReference>
<feature type="region of interest" description="Disordered" evidence="9">
    <location>
        <begin position="50"/>
        <end position="77"/>
    </location>
</feature>
<dbReference type="InterPro" id="IPR036097">
    <property type="entry name" value="HisK_dim/P_sf"/>
</dbReference>
<dbReference type="EC" id="2.7.13.3" evidence="3"/>
<dbReference type="InterPro" id="IPR000700">
    <property type="entry name" value="PAS-assoc_C"/>
</dbReference>
<evidence type="ECO:0000259" key="12">
    <source>
        <dbReference type="PROSITE" id="PS50112"/>
    </source>
</evidence>
<dbReference type="GO" id="GO:0000155">
    <property type="term" value="F:phosphorelay sensor kinase activity"/>
    <property type="evidence" value="ECO:0007669"/>
    <property type="project" value="InterPro"/>
</dbReference>
<dbReference type="Pfam" id="PF02518">
    <property type="entry name" value="HATPase_c"/>
    <property type="match status" value="1"/>
</dbReference>
<dbReference type="SMART" id="SM00448">
    <property type="entry name" value="REC"/>
    <property type="match status" value="1"/>
</dbReference>
<feature type="domain" description="PAC" evidence="13">
    <location>
        <begin position="484"/>
        <end position="536"/>
    </location>
</feature>
<dbReference type="InterPro" id="IPR035965">
    <property type="entry name" value="PAS-like_dom_sf"/>
</dbReference>
<organism evidence="14 15">
    <name type="scientific">Candidatus Accumulibacter vicinus</name>
    <dbReference type="NCBI Taxonomy" id="2954382"/>
    <lineage>
        <taxon>Bacteria</taxon>
        <taxon>Pseudomonadati</taxon>
        <taxon>Pseudomonadota</taxon>
        <taxon>Betaproteobacteria</taxon>
        <taxon>Candidatus Accumulibacter</taxon>
    </lineage>
</organism>
<dbReference type="PROSITE" id="PS50109">
    <property type="entry name" value="HIS_KIN"/>
    <property type="match status" value="1"/>
</dbReference>
<name>A0A084XXN2_9PROT</name>
<dbReference type="InterPro" id="IPR001610">
    <property type="entry name" value="PAC"/>
</dbReference>
<dbReference type="Gene3D" id="3.30.565.10">
    <property type="entry name" value="Histidine kinase-like ATPase, C-terminal domain"/>
    <property type="match status" value="1"/>
</dbReference>
<feature type="domain" description="PAS" evidence="12">
    <location>
        <begin position="135"/>
        <end position="194"/>
    </location>
</feature>
<evidence type="ECO:0000313" key="14">
    <source>
        <dbReference type="EMBL" id="KFB67226.1"/>
    </source>
</evidence>
<dbReference type="PROSITE" id="PS50110">
    <property type="entry name" value="RESPONSE_REGULATORY"/>
    <property type="match status" value="1"/>
</dbReference>
<reference evidence="14 15" key="1">
    <citation type="submission" date="2014-07" db="EMBL/GenBank/DDBJ databases">
        <title>Expanding our view of genomic diversity in Candidatus Accumulibacter clades.</title>
        <authorList>
            <person name="Skennerton C.T."/>
            <person name="Barr J.J."/>
            <person name="Slater F.R."/>
            <person name="Bond P.L."/>
            <person name="Tyson G.W."/>
        </authorList>
    </citation>
    <scope>NUCLEOTIDE SEQUENCE [LARGE SCALE GENOMIC DNA]</scope>
    <source>
        <strain evidence="15">SK-01</strain>
    </source>
</reference>
<evidence type="ECO:0000259" key="11">
    <source>
        <dbReference type="PROSITE" id="PS50110"/>
    </source>
</evidence>
<dbReference type="SMART" id="SM00091">
    <property type="entry name" value="PAS"/>
    <property type="match status" value="3"/>
</dbReference>
<comment type="catalytic activity">
    <reaction evidence="1">
        <text>ATP + protein L-histidine = ADP + protein N-phospho-L-histidine.</text>
        <dbReference type="EC" id="2.7.13.3"/>
    </reaction>
</comment>
<dbReference type="InterPro" id="IPR003594">
    <property type="entry name" value="HATPase_dom"/>
</dbReference>
<dbReference type="GO" id="GO:0006355">
    <property type="term" value="P:regulation of DNA-templated transcription"/>
    <property type="evidence" value="ECO:0007669"/>
    <property type="project" value="InterPro"/>
</dbReference>
<comment type="subcellular location">
    <subcellularLocation>
        <location evidence="2">Cell inner membrane</location>
        <topology evidence="2">Multi-pass membrane protein</topology>
    </subcellularLocation>
</comment>
<accession>A0A084XXN2</accession>
<evidence type="ECO:0000259" key="13">
    <source>
        <dbReference type="PROSITE" id="PS50113"/>
    </source>
</evidence>
<proteinExistence type="predicted"/>
<keyword evidence="4 7" id="KW-0597">Phosphoprotein</keyword>
<comment type="caution">
    <text evidence="14">The sequence shown here is derived from an EMBL/GenBank/DDBJ whole genome shotgun (WGS) entry which is preliminary data.</text>
</comment>
<dbReference type="CDD" id="cd00130">
    <property type="entry name" value="PAS"/>
    <property type="match status" value="3"/>
</dbReference>
<evidence type="ECO:0000256" key="5">
    <source>
        <dbReference type="ARBA" id="ARBA00022679"/>
    </source>
</evidence>
<dbReference type="PANTHER" id="PTHR43047:SF72">
    <property type="entry name" value="OSMOSENSING HISTIDINE PROTEIN KINASE SLN1"/>
    <property type="match status" value="1"/>
</dbReference>
<dbReference type="PRINTS" id="PR00344">
    <property type="entry name" value="BCTRLSENSOR"/>
</dbReference>
<dbReference type="SUPFAM" id="SSF47384">
    <property type="entry name" value="Homodimeric domain of signal transducing histidine kinase"/>
    <property type="match status" value="1"/>
</dbReference>
<dbReference type="Pfam" id="PF13426">
    <property type="entry name" value="PAS_9"/>
    <property type="match status" value="2"/>
</dbReference>
<dbReference type="InterPro" id="IPR003661">
    <property type="entry name" value="HisK_dim/P_dom"/>
</dbReference>
<gene>
    <name evidence="14" type="primary">arcB_2</name>
    <name evidence="14" type="ORF">CAPSK01_003343</name>
</gene>
<dbReference type="Pfam" id="PF00512">
    <property type="entry name" value="HisKA"/>
    <property type="match status" value="1"/>
</dbReference>
<dbReference type="SUPFAM" id="SSF52172">
    <property type="entry name" value="CheY-like"/>
    <property type="match status" value="1"/>
</dbReference>
<evidence type="ECO:0000256" key="2">
    <source>
        <dbReference type="ARBA" id="ARBA00004429"/>
    </source>
</evidence>
<feature type="modified residue" description="4-aspartylphosphate" evidence="7">
    <location>
        <position position="863"/>
    </location>
</feature>
<dbReference type="InterPro" id="IPR005467">
    <property type="entry name" value="His_kinase_dom"/>
</dbReference>
<feature type="domain" description="PAS" evidence="12">
    <location>
        <begin position="266"/>
        <end position="337"/>
    </location>
</feature>
<dbReference type="InterPro" id="IPR000014">
    <property type="entry name" value="PAS"/>
</dbReference>
<evidence type="ECO:0000259" key="10">
    <source>
        <dbReference type="PROSITE" id="PS50109"/>
    </source>
</evidence>
<dbReference type="SUPFAM" id="SSF55874">
    <property type="entry name" value="ATPase domain of HSP90 chaperone/DNA topoisomerase II/histidine kinase"/>
    <property type="match status" value="1"/>
</dbReference>
<dbReference type="NCBIfam" id="TIGR00229">
    <property type="entry name" value="sensory_box"/>
    <property type="match status" value="3"/>
</dbReference>
<feature type="domain" description="PAC" evidence="13">
    <location>
        <begin position="344"/>
        <end position="394"/>
    </location>
</feature>
<dbReference type="PROSITE" id="PS50112">
    <property type="entry name" value="PAS"/>
    <property type="match status" value="3"/>
</dbReference>
<dbReference type="InterPro" id="IPR011006">
    <property type="entry name" value="CheY-like_superfamily"/>
</dbReference>
<dbReference type="GO" id="GO:0005886">
    <property type="term" value="C:plasma membrane"/>
    <property type="evidence" value="ECO:0007669"/>
    <property type="project" value="UniProtKB-SubCell"/>
</dbReference>
<dbReference type="Pfam" id="PF00072">
    <property type="entry name" value="Response_reg"/>
    <property type="match status" value="1"/>
</dbReference>
<dbReference type="STRING" id="1457154.CAPSK01_003343"/>
<dbReference type="InterPro" id="IPR013767">
    <property type="entry name" value="PAS_fold"/>
</dbReference>
<sequence>MQPSVRQRTDQRRSNRYLSLAPRSGPCRFRWWEVVRLLRLRIRPVPPSEGLVQAPQETSVMPEEENNSMPAGGVTTRKATRRIAATLLMLFRSARLAYRPQPPRNSAGLEPRQLLAIQEAVNRQLQQANATLRDSEEKLAVTLNSIGDAVIATDHLARVTRLNPVAEKLTGWTQSAAAGRPVGEVFCIINKETRLPGTIPVMETLARGTIQGLANHTVLIAADGSECDIADSCAPIRDRDGRVVGAVLVFRDVSKDYAAQQALRDSAALVAAILNTVVDGIITLHAHGGIVETVNPAAEQMFGYSAADLIGQDIGMLIPELAGGQQQTSLEDYLASDAARAIGRGREVIGRRKDGSLFPLEIAASEMWLGGQRYFTGILRDMTARKQAEAALLKAGALQRAISNSANYSSIATDARGVIQIFSVGAERMLGYAAADVINRITPADISDPQELIARAKVLSGEFATPIAPGFEALVFKASRGIGDVYELTYIRKDGSRLPAEVSVTALRDPQGATIGYLLIGTDNTERKRVEAERALLDQVLQDKNAELESARCVAERASLAKSEFLSSMSHELRTPLSAILGFAQLIESGAPQPTFLQKRSIDQILKAGWYLLELINEILDLALIESGKLSLSVEPVSLSEVMYECEAMVEAQAQRRGIGVVFPSLAIPLFVNADRTRVKQVLINLLSNAIKYNRMGGTVTVECTPKLPESIRVSVRDTGAGLTPGQLAQLFQPFNRLGQKANDEEGTGIGLVVCKRLVELMGGVIGVESTVGEGCVFWIELDLASAAQTATQVLEPAPLLQAKIGGDAALHTVLYVEDNPANLMLVEDLVARRPDIRLLSARDGKRGIEIARASLPDVILMDINLPGISGVRALRILAEDPATAHIPVVALSANAIPRDIEKGLEAGFFRYLTKPIKVNEFMETLDVALKFAQAELARAAREAPA</sequence>
<evidence type="ECO:0000256" key="3">
    <source>
        <dbReference type="ARBA" id="ARBA00012438"/>
    </source>
</evidence>
<feature type="domain" description="PAC" evidence="13">
    <location>
        <begin position="213"/>
        <end position="265"/>
    </location>
</feature>
<dbReference type="Gene3D" id="3.40.50.2300">
    <property type="match status" value="1"/>
</dbReference>
<evidence type="ECO:0000256" key="8">
    <source>
        <dbReference type="SAM" id="Coils"/>
    </source>
</evidence>
<feature type="domain" description="Histidine kinase" evidence="10">
    <location>
        <begin position="568"/>
        <end position="786"/>
    </location>
</feature>
<evidence type="ECO:0000256" key="1">
    <source>
        <dbReference type="ARBA" id="ARBA00000085"/>
    </source>
</evidence>
<dbReference type="Gene3D" id="1.10.287.130">
    <property type="match status" value="1"/>
</dbReference>
<keyword evidence="6" id="KW-0418">Kinase</keyword>
<keyword evidence="8" id="KW-0175">Coiled coil</keyword>
<dbReference type="PROSITE" id="PS50113">
    <property type="entry name" value="PAC"/>
    <property type="match status" value="3"/>
</dbReference>
<evidence type="ECO:0000313" key="15">
    <source>
        <dbReference type="Proteomes" id="UP000019812"/>
    </source>
</evidence>
<dbReference type="SMART" id="SM00086">
    <property type="entry name" value="PAC"/>
    <property type="match status" value="3"/>
</dbReference>
<feature type="domain" description="PAS" evidence="12">
    <location>
        <begin position="394"/>
        <end position="451"/>
    </location>
</feature>
<dbReference type="InterPro" id="IPR004358">
    <property type="entry name" value="Sig_transdc_His_kin-like_C"/>
</dbReference>
<dbReference type="Proteomes" id="UP000019812">
    <property type="component" value="Unassembled WGS sequence"/>
</dbReference>
<dbReference type="InterPro" id="IPR036890">
    <property type="entry name" value="HATPase_C_sf"/>
</dbReference>
<feature type="domain" description="Response regulatory" evidence="11">
    <location>
        <begin position="813"/>
        <end position="930"/>
    </location>
</feature>
<dbReference type="GO" id="GO:0009927">
    <property type="term" value="F:histidine phosphotransfer kinase activity"/>
    <property type="evidence" value="ECO:0007669"/>
    <property type="project" value="TreeGrafter"/>
</dbReference>
<dbReference type="FunFam" id="3.30.565.10:FF:000006">
    <property type="entry name" value="Sensor histidine kinase WalK"/>
    <property type="match status" value="1"/>
</dbReference>
<protein>
    <recommendedName>
        <fullName evidence="3">histidine kinase</fullName>
        <ecNumber evidence="3">2.7.13.3</ecNumber>
    </recommendedName>
</protein>
<dbReference type="CDD" id="cd00082">
    <property type="entry name" value="HisKA"/>
    <property type="match status" value="1"/>
</dbReference>
<dbReference type="SMART" id="SM00387">
    <property type="entry name" value="HATPase_c"/>
    <property type="match status" value="1"/>
</dbReference>
<dbReference type="Gene3D" id="3.30.450.20">
    <property type="entry name" value="PAS domain"/>
    <property type="match status" value="3"/>
</dbReference>
<evidence type="ECO:0000256" key="6">
    <source>
        <dbReference type="ARBA" id="ARBA00022777"/>
    </source>
</evidence>
<evidence type="ECO:0000256" key="7">
    <source>
        <dbReference type="PROSITE-ProRule" id="PRU00169"/>
    </source>
</evidence>
<dbReference type="AlphaFoldDB" id="A0A084XXN2"/>
<evidence type="ECO:0000256" key="4">
    <source>
        <dbReference type="ARBA" id="ARBA00022553"/>
    </source>
</evidence>